<dbReference type="InterPro" id="IPR013525">
    <property type="entry name" value="ABC2_TM"/>
</dbReference>
<reference evidence="11" key="1">
    <citation type="journal article" date="2019" name="Int. J. Syst. Evol. Microbiol.">
        <title>The Global Catalogue of Microorganisms (GCM) 10K type strain sequencing project: providing services to taxonomists for standard genome sequencing and annotation.</title>
        <authorList>
            <consortium name="The Broad Institute Genomics Platform"/>
            <consortium name="The Broad Institute Genome Sequencing Center for Infectious Disease"/>
            <person name="Wu L."/>
            <person name="Ma J."/>
        </authorList>
    </citation>
    <scope>NUCLEOTIDE SEQUENCE [LARGE SCALE GENOMIC DNA]</scope>
    <source>
        <strain evidence="11">CGMCC 4.1434</strain>
    </source>
</reference>
<feature type="domain" description="ABC transmembrane type-2" evidence="9">
    <location>
        <begin position="155"/>
        <end position="382"/>
    </location>
</feature>
<sequence>MNEAGLKIGDVIKEEWMNIFKDKRLLAMLVLVPLLYSAMFAYLYSNHTVKEMNTVLFDQDNSQLSRQIVQSFDQSESFKVTNLVYSESEIEQAIALGEAKVGIIIPSDFSARLKRGESPSILTMIDGSNMMISNLATRSANEIISTIGMGASVEQLQQQGLRSEEITKVFSPIPFSYRVLYNPTFDYSVFLVYGLIGTALQQVLLLGIALTVTRDKELGIWGRFSNWREQPWKIAYAKCAPYFLIGVLNTFVAYLVGIYAVQLPFRGQVLPFLLLTISFAFALIGLGYLVSLFSENQLASTQLAMLIAVPSFLLSGFTWPFDAMPTLLSTIGHALPLTYFLDGVREIFLKGNGFVTIWRDLVALLLMGLVTFFIAMVVTTFKRYWEKKENEKMSSSNAM</sequence>
<dbReference type="Proteomes" id="UP001596109">
    <property type="component" value="Unassembled WGS sequence"/>
</dbReference>
<evidence type="ECO:0000256" key="2">
    <source>
        <dbReference type="ARBA" id="ARBA00007783"/>
    </source>
</evidence>
<accession>A0ABW0TJY6</accession>
<feature type="transmembrane region" description="Helical" evidence="8">
    <location>
        <begin position="25"/>
        <end position="44"/>
    </location>
</feature>
<evidence type="ECO:0000259" key="9">
    <source>
        <dbReference type="PROSITE" id="PS51012"/>
    </source>
</evidence>
<feature type="transmembrane region" description="Helical" evidence="8">
    <location>
        <begin position="234"/>
        <end position="260"/>
    </location>
</feature>
<dbReference type="InterPro" id="IPR051449">
    <property type="entry name" value="ABC-2_transporter_component"/>
</dbReference>
<comment type="subcellular location">
    <subcellularLocation>
        <location evidence="1">Cell membrane</location>
        <topology evidence="1">Multi-pass membrane protein</topology>
    </subcellularLocation>
</comment>
<dbReference type="InterPro" id="IPR047817">
    <property type="entry name" value="ABC2_TM_bact-type"/>
</dbReference>
<keyword evidence="6 8" id="KW-1133">Transmembrane helix</keyword>
<dbReference type="RefSeq" id="WP_381433174.1">
    <property type="nucleotide sequence ID" value="NZ_JBHSNO010000005.1"/>
</dbReference>
<protein>
    <submittedName>
        <fullName evidence="10">ABC transporter permease</fullName>
    </submittedName>
</protein>
<evidence type="ECO:0000256" key="6">
    <source>
        <dbReference type="ARBA" id="ARBA00022989"/>
    </source>
</evidence>
<keyword evidence="4" id="KW-1003">Cell membrane</keyword>
<feature type="transmembrane region" description="Helical" evidence="8">
    <location>
        <begin position="190"/>
        <end position="213"/>
    </location>
</feature>
<feature type="transmembrane region" description="Helical" evidence="8">
    <location>
        <begin position="361"/>
        <end position="381"/>
    </location>
</feature>
<name>A0ABW0TJY6_9BACL</name>
<proteinExistence type="inferred from homology"/>
<evidence type="ECO:0000256" key="3">
    <source>
        <dbReference type="ARBA" id="ARBA00022448"/>
    </source>
</evidence>
<keyword evidence="3" id="KW-0813">Transport</keyword>
<dbReference type="EMBL" id="JBHSNO010000005">
    <property type="protein sequence ID" value="MFC5589086.1"/>
    <property type="molecule type" value="Genomic_DNA"/>
</dbReference>
<evidence type="ECO:0000256" key="8">
    <source>
        <dbReference type="SAM" id="Phobius"/>
    </source>
</evidence>
<keyword evidence="5 8" id="KW-0812">Transmembrane</keyword>
<dbReference type="Gene3D" id="3.40.1710.10">
    <property type="entry name" value="abc type-2 transporter like domain"/>
    <property type="match status" value="1"/>
</dbReference>
<comment type="caution">
    <text evidence="10">The sequence shown here is derived from an EMBL/GenBank/DDBJ whole genome shotgun (WGS) entry which is preliminary data.</text>
</comment>
<feature type="transmembrane region" description="Helical" evidence="8">
    <location>
        <begin position="303"/>
        <end position="321"/>
    </location>
</feature>
<evidence type="ECO:0000256" key="7">
    <source>
        <dbReference type="ARBA" id="ARBA00023136"/>
    </source>
</evidence>
<evidence type="ECO:0000256" key="4">
    <source>
        <dbReference type="ARBA" id="ARBA00022475"/>
    </source>
</evidence>
<evidence type="ECO:0000256" key="5">
    <source>
        <dbReference type="ARBA" id="ARBA00022692"/>
    </source>
</evidence>
<dbReference type="Pfam" id="PF12698">
    <property type="entry name" value="ABC2_membrane_3"/>
    <property type="match status" value="1"/>
</dbReference>
<dbReference type="PANTHER" id="PTHR30294">
    <property type="entry name" value="MEMBRANE COMPONENT OF ABC TRANSPORTER YHHJ-RELATED"/>
    <property type="match status" value="1"/>
</dbReference>
<dbReference type="PROSITE" id="PS51012">
    <property type="entry name" value="ABC_TM2"/>
    <property type="match status" value="1"/>
</dbReference>
<evidence type="ECO:0000313" key="11">
    <source>
        <dbReference type="Proteomes" id="UP001596109"/>
    </source>
</evidence>
<evidence type="ECO:0000313" key="10">
    <source>
        <dbReference type="EMBL" id="MFC5589086.1"/>
    </source>
</evidence>
<keyword evidence="11" id="KW-1185">Reference proteome</keyword>
<dbReference type="PANTHER" id="PTHR30294:SF29">
    <property type="entry name" value="MULTIDRUG ABC TRANSPORTER PERMEASE YBHS-RELATED"/>
    <property type="match status" value="1"/>
</dbReference>
<comment type="similarity">
    <text evidence="2">Belongs to the ABC-2 integral membrane protein family.</text>
</comment>
<keyword evidence="7 8" id="KW-0472">Membrane</keyword>
<organism evidence="10 11">
    <name type="scientific">Sporosarcina soli</name>
    <dbReference type="NCBI Taxonomy" id="334736"/>
    <lineage>
        <taxon>Bacteria</taxon>
        <taxon>Bacillati</taxon>
        <taxon>Bacillota</taxon>
        <taxon>Bacilli</taxon>
        <taxon>Bacillales</taxon>
        <taxon>Caryophanaceae</taxon>
        <taxon>Sporosarcina</taxon>
    </lineage>
</organism>
<gene>
    <name evidence="10" type="ORF">ACFPRA_09315</name>
</gene>
<evidence type="ECO:0000256" key="1">
    <source>
        <dbReference type="ARBA" id="ARBA00004651"/>
    </source>
</evidence>
<feature type="transmembrane region" description="Helical" evidence="8">
    <location>
        <begin position="272"/>
        <end position="291"/>
    </location>
</feature>